<dbReference type="PIRSF" id="PIRSF000521">
    <property type="entry name" value="Transaminase_4ab_Lys_Orn"/>
    <property type="match status" value="1"/>
</dbReference>
<dbReference type="CDD" id="cd00610">
    <property type="entry name" value="OAT_like"/>
    <property type="match status" value="1"/>
</dbReference>
<dbReference type="InterPro" id="IPR004631">
    <property type="entry name" value="4NH2But_aminotransferase_euk"/>
</dbReference>
<evidence type="ECO:0000256" key="1">
    <source>
        <dbReference type="ARBA" id="ARBA00001933"/>
    </source>
</evidence>
<evidence type="ECO:0000256" key="12">
    <source>
        <dbReference type="RuleBase" id="RU003560"/>
    </source>
</evidence>
<evidence type="ECO:0000256" key="10">
    <source>
        <dbReference type="ARBA" id="ARBA00031787"/>
    </source>
</evidence>
<evidence type="ECO:0000256" key="3">
    <source>
        <dbReference type="ARBA" id="ARBA00011839"/>
    </source>
</evidence>
<keyword evidence="8 12" id="KW-0663">Pyridoxal phosphate</keyword>
<evidence type="ECO:0000256" key="2">
    <source>
        <dbReference type="ARBA" id="ARBA00008954"/>
    </source>
</evidence>
<dbReference type="InterPro" id="IPR049704">
    <property type="entry name" value="Aminotrans_3_PPA_site"/>
</dbReference>
<dbReference type="GeneID" id="88172227"/>
<dbReference type="PANTHER" id="PTHR43206">
    <property type="entry name" value="AMINOTRANSFERASE"/>
    <property type="match status" value="1"/>
</dbReference>
<dbReference type="GO" id="GO:0030170">
    <property type="term" value="F:pyridoxal phosphate binding"/>
    <property type="evidence" value="ECO:0007669"/>
    <property type="project" value="InterPro"/>
</dbReference>
<dbReference type="FunFam" id="3.40.640.10:FF:000029">
    <property type="entry name" value="4-aminobutyrate aminotransferase, mitochondrial"/>
    <property type="match status" value="1"/>
</dbReference>
<dbReference type="EC" id="2.6.1.19" evidence="4"/>
<dbReference type="InterPro" id="IPR015421">
    <property type="entry name" value="PyrdxlP-dep_Trfase_major"/>
</dbReference>
<dbReference type="Pfam" id="PF00202">
    <property type="entry name" value="Aminotran_3"/>
    <property type="match status" value="1"/>
</dbReference>
<evidence type="ECO:0000256" key="9">
    <source>
        <dbReference type="ARBA" id="ARBA00030204"/>
    </source>
</evidence>
<dbReference type="RefSeq" id="XP_062876295.1">
    <property type="nucleotide sequence ID" value="XM_063020225.1"/>
</dbReference>
<evidence type="ECO:0000313" key="14">
    <source>
        <dbReference type="Proteomes" id="UP001338582"/>
    </source>
</evidence>
<dbReference type="InterPro" id="IPR015422">
    <property type="entry name" value="PyrdxlP-dep_Trfase_small"/>
</dbReference>
<comment type="catalytic activity">
    <reaction evidence="11">
        <text>4-aminobutanoate + 2-oxoglutarate = succinate semialdehyde + L-glutamate</text>
        <dbReference type="Rhea" id="RHEA:23352"/>
        <dbReference type="ChEBI" id="CHEBI:16810"/>
        <dbReference type="ChEBI" id="CHEBI:29985"/>
        <dbReference type="ChEBI" id="CHEBI:57706"/>
        <dbReference type="ChEBI" id="CHEBI:59888"/>
        <dbReference type="EC" id="2.6.1.19"/>
    </reaction>
</comment>
<dbReference type="GO" id="GO:0034386">
    <property type="term" value="F:4-aminobutyrate:2-oxoglutarate transaminase activity"/>
    <property type="evidence" value="ECO:0007669"/>
    <property type="project" value="UniProtKB-EC"/>
</dbReference>
<evidence type="ECO:0000256" key="8">
    <source>
        <dbReference type="ARBA" id="ARBA00022898"/>
    </source>
</evidence>
<organism evidence="13 14">
    <name type="scientific">Australozyma saopauloensis</name>
    <dbReference type="NCBI Taxonomy" id="291208"/>
    <lineage>
        <taxon>Eukaryota</taxon>
        <taxon>Fungi</taxon>
        <taxon>Dikarya</taxon>
        <taxon>Ascomycota</taxon>
        <taxon>Saccharomycotina</taxon>
        <taxon>Pichiomycetes</taxon>
        <taxon>Metschnikowiaceae</taxon>
        <taxon>Australozyma</taxon>
    </lineage>
</organism>
<reference evidence="13 14" key="1">
    <citation type="submission" date="2023-10" db="EMBL/GenBank/DDBJ databases">
        <title>Draft Genome Sequence of Candida saopaulonensis from a very Premature Infant with Sepsis.</title>
        <authorList>
            <person name="Ning Y."/>
            <person name="Dai R."/>
            <person name="Xiao M."/>
            <person name="Xu Y."/>
            <person name="Yan Q."/>
            <person name="Zhang L."/>
        </authorList>
    </citation>
    <scope>NUCLEOTIDE SEQUENCE [LARGE SCALE GENOMIC DNA]</scope>
    <source>
        <strain evidence="13 14">19XY460</strain>
    </source>
</reference>
<comment type="similarity">
    <text evidence="2 12">Belongs to the class-III pyridoxal-phosphate-dependent aminotransferase family.</text>
</comment>
<accession>A0AAX4H5Y8</accession>
<evidence type="ECO:0000256" key="7">
    <source>
        <dbReference type="ARBA" id="ARBA00022679"/>
    </source>
</evidence>
<sequence length="513" mass="56671">MLSARFSRVSPTLAAFRTVSKTKQAKSATAGAIAYRKGIRYNSTAALYYPNEPKKPQAVTDSIPGPVSVELNEVLGEVFDNRASYFVTDYDNSIGNYISDKDGNQLLDVYCQISSIPLGYNNPELFKTAQSKEMASALINRPALACFPPAEYANILKEGILAAAPPGTDKVWTALSGSCANETAYKAAFMYLAAKKRGSLDFSDEELTSVMNNEAPGSPETVILSFDKGFHGRLFGSLSTTRSKALHKLDIPAFKWPKAPFPALKYPLNEHSRENAEEEARCLAEFEEIICQYPPHTIAAIIVEPVQSEGGDNHASSVFFQGLRDITIKYDILMIVDEVQTGVGASGKFWAHEHWNLTTPPDMVTFSKKFQAAGFYYSNPNLQPKQAYRQFNTWCGDPSKALIARTIYQEVVKNDLVTKTASVGDYLYKELDSLFKRHPGKAKNLRGEDYGTFIAFDCANPTKRNEFLLRMRGAGINIGGCGDFSVRLRPTLVFEKSHAAVLLSAMETTLQEL</sequence>
<dbReference type="Proteomes" id="UP001338582">
    <property type="component" value="Chromosome 1"/>
</dbReference>
<dbReference type="GO" id="GO:0005739">
    <property type="term" value="C:mitochondrion"/>
    <property type="evidence" value="ECO:0007669"/>
    <property type="project" value="TreeGrafter"/>
</dbReference>
<comment type="subunit">
    <text evidence="3">Homodimer and homotetramer.</text>
</comment>
<dbReference type="InterPro" id="IPR015424">
    <property type="entry name" value="PyrdxlP-dep_Trfase"/>
</dbReference>
<dbReference type="KEGG" id="asau:88172227"/>
<dbReference type="Gene3D" id="3.40.640.10">
    <property type="entry name" value="Type I PLP-dependent aspartate aminotransferase-like (Major domain)"/>
    <property type="match status" value="1"/>
</dbReference>
<dbReference type="PROSITE" id="PS00600">
    <property type="entry name" value="AA_TRANSFER_CLASS_3"/>
    <property type="match status" value="1"/>
</dbReference>
<dbReference type="SUPFAM" id="SSF53383">
    <property type="entry name" value="PLP-dependent transferases"/>
    <property type="match status" value="1"/>
</dbReference>
<keyword evidence="7" id="KW-0808">Transferase</keyword>
<evidence type="ECO:0000256" key="4">
    <source>
        <dbReference type="ARBA" id="ARBA00012912"/>
    </source>
</evidence>
<evidence type="ECO:0000256" key="11">
    <source>
        <dbReference type="ARBA" id="ARBA00048021"/>
    </source>
</evidence>
<gene>
    <name evidence="13" type="ORF">PUMCH_001161</name>
</gene>
<evidence type="ECO:0000313" key="13">
    <source>
        <dbReference type="EMBL" id="WPK23911.1"/>
    </source>
</evidence>
<evidence type="ECO:0000256" key="6">
    <source>
        <dbReference type="ARBA" id="ARBA00022576"/>
    </source>
</evidence>
<dbReference type="PANTHER" id="PTHR43206:SF1">
    <property type="entry name" value="4-AMINOBUTYRATE AMINOTRANSFERASE, MITOCHONDRIAL"/>
    <property type="match status" value="1"/>
</dbReference>
<dbReference type="EMBL" id="CP138894">
    <property type="protein sequence ID" value="WPK23911.1"/>
    <property type="molecule type" value="Genomic_DNA"/>
</dbReference>
<dbReference type="Gene3D" id="3.90.1150.10">
    <property type="entry name" value="Aspartate Aminotransferase, domain 1"/>
    <property type="match status" value="1"/>
</dbReference>
<keyword evidence="6" id="KW-0032">Aminotransferase</keyword>
<proteinExistence type="inferred from homology"/>
<evidence type="ECO:0000256" key="5">
    <source>
        <dbReference type="ARBA" id="ARBA00018543"/>
    </source>
</evidence>
<comment type="cofactor">
    <cofactor evidence="1">
        <name>pyridoxal 5'-phosphate</name>
        <dbReference type="ChEBI" id="CHEBI:597326"/>
    </cofactor>
</comment>
<dbReference type="NCBIfam" id="TIGR00699">
    <property type="entry name" value="GABAtrns_euk"/>
    <property type="match status" value="1"/>
</dbReference>
<dbReference type="InterPro" id="IPR005814">
    <property type="entry name" value="Aminotrans_3"/>
</dbReference>
<keyword evidence="14" id="KW-1185">Reference proteome</keyword>
<name>A0AAX4H5Y8_9ASCO</name>
<protein>
    <recommendedName>
        <fullName evidence="5">4-aminobutyrate aminotransferase</fullName>
        <ecNumber evidence="4">2.6.1.19</ecNumber>
    </recommendedName>
    <alternativeName>
        <fullName evidence="10">GABA aminotransferase</fullName>
    </alternativeName>
    <alternativeName>
        <fullName evidence="9">Gamma-amino-N-butyrate transaminase</fullName>
    </alternativeName>
</protein>
<dbReference type="GO" id="GO:0009450">
    <property type="term" value="P:gamma-aminobutyric acid catabolic process"/>
    <property type="evidence" value="ECO:0007669"/>
    <property type="project" value="TreeGrafter"/>
</dbReference>
<dbReference type="AlphaFoldDB" id="A0AAX4H5Y8"/>